<dbReference type="PRINTS" id="PR00404">
    <property type="entry name" value="MADSDOMAIN"/>
</dbReference>
<keyword evidence="6" id="KW-0175">Coiled coil</keyword>
<dbReference type="FunFam" id="3.40.1810.10:FF:000018">
    <property type="entry name" value="agamous-like MADS-box protein AGL80"/>
    <property type="match status" value="1"/>
</dbReference>
<keyword evidence="2" id="KW-0805">Transcription regulation</keyword>
<comment type="subcellular location">
    <subcellularLocation>
        <location evidence="1">Nucleus</location>
    </subcellularLocation>
</comment>
<dbReference type="PROSITE" id="PS50066">
    <property type="entry name" value="MADS_BOX_2"/>
    <property type="match status" value="1"/>
</dbReference>
<evidence type="ECO:0000313" key="9">
    <source>
        <dbReference type="Proteomes" id="UP000030645"/>
    </source>
</evidence>
<dbReference type="InterPro" id="IPR036879">
    <property type="entry name" value="TF_MADSbox_sf"/>
</dbReference>
<dbReference type="Pfam" id="PF00319">
    <property type="entry name" value="SRF-TF"/>
    <property type="match status" value="1"/>
</dbReference>
<dbReference type="SUPFAM" id="SSF55455">
    <property type="entry name" value="SRF-like"/>
    <property type="match status" value="1"/>
</dbReference>
<keyword evidence="3" id="KW-0238">DNA-binding</keyword>
<dbReference type="InterPro" id="IPR002100">
    <property type="entry name" value="TF_MADSbox"/>
</dbReference>
<keyword evidence="4" id="KW-0804">Transcription</keyword>
<keyword evidence="9" id="KW-1185">Reference proteome</keyword>
<organism evidence="8 9">
    <name type="scientific">Morus notabilis</name>
    <dbReference type="NCBI Taxonomy" id="981085"/>
    <lineage>
        <taxon>Eukaryota</taxon>
        <taxon>Viridiplantae</taxon>
        <taxon>Streptophyta</taxon>
        <taxon>Embryophyta</taxon>
        <taxon>Tracheophyta</taxon>
        <taxon>Spermatophyta</taxon>
        <taxon>Magnoliopsida</taxon>
        <taxon>eudicotyledons</taxon>
        <taxon>Gunneridae</taxon>
        <taxon>Pentapetalae</taxon>
        <taxon>rosids</taxon>
        <taxon>fabids</taxon>
        <taxon>Rosales</taxon>
        <taxon>Moraceae</taxon>
        <taxon>Moreae</taxon>
        <taxon>Morus</taxon>
    </lineage>
</organism>
<evidence type="ECO:0000259" key="7">
    <source>
        <dbReference type="PROSITE" id="PS50066"/>
    </source>
</evidence>
<dbReference type="PANTHER" id="PTHR48019">
    <property type="entry name" value="SERUM RESPONSE FACTOR HOMOLOG"/>
    <property type="match status" value="1"/>
</dbReference>
<dbReference type="EMBL" id="KE343602">
    <property type="protein sequence ID" value="EXB36938.1"/>
    <property type="molecule type" value="Genomic_DNA"/>
</dbReference>
<evidence type="ECO:0000256" key="1">
    <source>
        <dbReference type="ARBA" id="ARBA00004123"/>
    </source>
</evidence>
<evidence type="ECO:0000256" key="6">
    <source>
        <dbReference type="SAM" id="Coils"/>
    </source>
</evidence>
<protein>
    <submittedName>
        <fullName evidence="8">Agamous-like MADS-box protein AGL80</fullName>
    </submittedName>
</protein>
<dbReference type="SMART" id="SM00432">
    <property type="entry name" value="MADS"/>
    <property type="match status" value="1"/>
</dbReference>
<dbReference type="Proteomes" id="UP000030645">
    <property type="component" value="Unassembled WGS sequence"/>
</dbReference>
<sequence length="221" mass="25309">MTRKKVKLAYITDDSARKATFKKRKKGLIKKVEELSILCDIDVCMIICSPYDAQPEVYPSSSGVQRVLARFKNMPEIVQSKKMVNQESFLRNRIAKANEQLEKQREENREKEITRIMFQTLMGAKGLLGLSIVDLKDLRWLIEQKLMNIKMRIERIGGTLAAQNCKPRLMALAAKGKPKSEGESATPVGAVEAARPPRFYASVDGMHRWPQWFMRLINPQE</sequence>
<evidence type="ECO:0000256" key="4">
    <source>
        <dbReference type="ARBA" id="ARBA00023163"/>
    </source>
</evidence>
<keyword evidence="5" id="KW-0539">Nucleus</keyword>
<feature type="coiled-coil region" evidence="6">
    <location>
        <begin position="87"/>
        <end position="114"/>
    </location>
</feature>
<name>W9R2C4_9ROSA</name>
<dbReference type="GO" id="GO:0000987">
    <property type="term" value="F:cis-regulatory region sequence-specific DNA binding"/>
    <property type="evidence" value="ECO:0007669"/>
    <property type="project" value="InterPro"/>
</dbReference>
<dbReference type="eggNOG" id="KOG0014">
    <property type="taxonomic scope" value="Eukaryota"/>
</dbReference>
<gene>
    <name evidence="8" type="ORF">L484_018312</name>
</gene>
<accession>W9R2C4</accession>
<dbReference type="GO" id="GO:0045944">
    <property type="term" value="P:positive regulation of transcription by RNA polymerase II"/>
    <property type="evidence" value="ECO:0007669"/>
    <property type="project" value="InterPro"/>
</dbReference>
<proteinExistence type="predicted"/>
<evidence type="ECO:0000256" key="5">
    <source>
        <dbReference type="ARBA" id="ARBA00023242"/>
    </source>
</evidence>
<dbReference type="AlphaFoldDB" id="W9R2C4"/>
<dbReference type="Gene3D" id="3.40.1810.10">
    <property type="entry name" value="Transcription factor, MADS-box"/>
    <property type="match status" value="1"/>
</dbReference>
<dbReference type="OrthoDB" id="1141271at2759"/>
<dbReference type="CDD" id="cd00266">
    <property type="entry name" value="MADS_SRF_like"/>
    <property type="match status" value="1"/>
</dbReference>
<feature type="domain" description="MADS-box" evidence="7">
    <location>
        <begin position="1"/>
        <end position="49"/>
    </location>
</feature>
<dbReference type="STRING" id="981085.W9R2C4"/>
<reference evidence="9" key="1">
    <citation type="submission" date="2013-01" db="EMBL/GenBank/DDBJ databases">
        <title>Draft Genome Sequence of a Mulberry Tree, Morus notabilis C.K. Schneid.</title>
        <authorList>
            <person name="He N."/>
            <person name="Zhao S."/>
        </authorList>
    </citation>
    <scope>NUCLEOTIDE SEQUENCE</scope>
</reference>
<dbReference type="KEGG" id="mnt:21401287"/>
<dbReference type="InterPro" id="IPR033897">
    <property type="entry name" value="SRF-like_MADS-box"/>
</dbReference>
<evidence type="ECO:0000313" key="8">
    <source>
        <dbReference type="EMBL" id="EXB36938.1"/>
    </source>
</evidence>
<evidence type="ECO:0000256" key="2">
    <source>
        <dbReference type="ARBA" id="ARBA00023015"/>
    </source>
</evidence>
<dbReference type="GO" id="GO:0005634">
    <property type="term" value="C:nucleus"/>
    <property type="evidence" value="ECO:0007669"/>
    <property type="project" value="UniProtKB-SubCell"/>
</dbReference>
<dbReference type="GO" id="GO:0046983">
    <property type="term" value="F:protein dimerization activity"/>
    <property type="evidence" value="ECO:0007669"/>
    <property type="project" value="InterPro"/>
</dbReference>
<evidence type="ECO:0000256" key="3">
    <source>
        <dbReference type="ARBA" id="ARBA00023125"/>
    </source>
</evidence>
<dbReference type="InterPro" id="IPR050142">
    <property type="entry name" value="MADS-box/MEF2_TF"/>
</dbReference>
<dbReference type="GO" id="GO:0000981">
    <property type="term" value="F:DNA-binding transcription factor activity, RNA polymerase II-specific"/>
    <property type="evidence" value="ECO:0007669"/>
    <property type="project" value="InterPro"/>
</dbReference>